<dbReference type="Proteomes" id="UP001516400">
    <property type="component" value="Unassembled WGS sequence"/>
</dbReference>
<feature type="transmembrane region" description="Helical" evidence="2">
    <location>
        <begin position="135"/>
        <end position="154"/>
    </location>
</feature>
<keyword evidence="2" id="KW-1133">Transmembrane helix</keyword>
<sequence>RFFTAEADKAVARRGRAKNDGDSSGSTHISEAITQLITELTNVVKEGISGFFRDGKDEEEEDETEKTETESGEEDEENEEEDETNLKSRKIETRGKKKKKKIHALIAKIKLLIAAAVLAVKLIILLKIFAAHLQVKFLFIAFAGLVLNAIRFYLDIKKKHNPQKVIYYEHANHNHHYEGGEEDWSNESPDSPYWARAYDAEKEKTAQDIAYSAQKPVVYQKKETPDQSPLSWWGRK</sequence>
<accession>A0ABD2P9L4</accession>
<keyword evidence="2" id="KW-0472">Membrane</keyword>
<dbReference type="PANTHER" id="PTHR21879">
    <property type="entry name" value="FI03362P-RELATED-RELATED"/>
    <property type="match status" value="1"/>
</dbReference>
<dbReference type="InterPro" id="IPR012464">
    <property type="entry name" value="DUF1676"/>
</dbReference>
<feature type="non-terminal residue" evidence="3">
    <location>
        <position position="1"/>
    </location>
</feature>
<feature type="transmembrane region" description="Helical" evidence="2">
    <location>
        <begin position="105"/>
        <end position="129"/>
    </location>
</feature>
<evidence type="ECO:0000313" key="4">
    <source>
        <dbReference type="Proteomes" id="UP001516400"/>
    </source>
</evidence>
<evidence type="ECO:0000313" key="3">
    <source>
        <dbReference type="EMBL" id="KAL3287692.1"/>
    </source>
</evidence>
<gene>
    <name evidence="3" type="ORF">HHI36_002159</name>
</gene>
<reference evidence="3 4" key="1">
    <citation type="journal article" date="2021" name="BMC Biol.">
        <title>Horizontally acquired antibacterial genes associated with adaptive radiation of ladybird beetles.</title>
        <authorList>
            <person name="Li H.S."/>
            <person name="Tang X.F."/>
            <person name="Huang Y.H."/>
            <person name="Xu Z.Y."/>
            <person name="Chen M.L."/>
            <person name="Du X.Y."/>
            <person name="Qiu B.Y."/>
            <person name="Chen P.T."/>
            <person name="Zhang W."/>
            <person name="Slipinski A."/>
            <person name="Escalona H.E."/>
            <person name="Waterhouse R.M."/>
            <person name="Zwick A."/>
            <person name="Pang H."/>
        </authorList>
    </citation>
    <scope>NUCLEOTIDE SEQUENCE [LARGE SCALE GENOMIC DNA]</scope>
    <source>
        <strain evidence="3">SYSU2018</strain>
    </source>
</reference>
<feature type="compositionally biased region" description="Acidic residues" evidence="1">
    <location>
        <begin position="57"/>
        <end position="83"/>
    </location>
</feature>
<feature type="region of interest" description="Disordered" evidence="1">
    <location>
        <begin position="51"/>
        <end position="93"/>
    </location>
</feature>
<name>A0ABD2P9L4_9CUCU</name>
<comment type="caution">
    <text evidence="3">The sequence shown here is derived from an EMBL/GenBank/DDBJ whole genome shotgun (WGS) entry which is preliminary data.</text>
</comment>
<evidence type="ECO:0000256" key="1">
    <source>
        <dbReference type="SAM" id="MobiDB-lite"/>
    </source>
</evidence>
<dbReference type="AlphaFoldDB" id="A0ABD2P9L4"/>
<keyword evidence="2" id="KW-0812">Transmembrane</keyword>
<feature type="compositionally biased region" description="Basic and acidic residues" evidence="1">
    <location>
        <begin position="84"/>
        <end position="93"/>
    </location>
</feature>
<evidence type="ECO:0000256" key="2">
    <source>
        <dbReference type="SAM" id="Phobius"/>
    </source>
</evidence>
<feature type="region of interest" description="Disordered" evidence="1">
    <location>
        <begin position="1"/>
        <end position="28"/>
    </location>
</feature>
<organism evidence="3 4">
    <name type="scientific">Cryptolaemus montrouzieri</name>
    <dbReference type="NCBI Taxonomy" id="559131"/>
    <lineage>
        <taxon>Eukaryota</taxon>
        <taxon>Metazoa</taxon>
        <taxon>Ecdysozoa</taxon>
        <taxon>Arthropoda</taxon>
        <taxon>Hexapoda</taxon>
        <taxon>Insecta</taxon>
        <taxon>Pterygota</taxon>
        <taxon>Neoptera</taxon>
        <taxon>Endopterygota</taxon>
        <taxon>Coleoptera</taxon>
        <taxon>Polyphaga</taxon>
        <taxon>Cucujiformia</taxon>
        <taxon>Coccinelloidea</taxon>
        <taxon>Coccinellidae</taxon>
        <taxon>Scymninae</taxon>
        <taxon>Scymnini</taxon>
        <taxon>Cryptolaemus</taxon>
    </lineage>
</organism>
<protein>
    <submittedName>
        <fullName evidence="3">Uncharacterized protein</fullName>
    </submittedName>
</protein>
<proteinExistence type="predicted"/>
<dbReference type="EMBL" id="JABFTP020000185">
    <property type="protein sequence ID" value="KAL3287692.1"/>
    <property type="molecule type" value="Genomic_DNA"/>
</dbReference>
<feature type="compositionally biased region" description="Basic and acidic residues" evidence="1">
    <location>
        <begin position="1"/>
        <end position="21"/>
    </location>
</feature>
<keyword evidence="4" id="KW-1185">Reference proteome</keyword>